<gene>
    <name evidence="2" type="ORF">CRG98_005731</name>
</gene>
<dbReference type="AlphaFoldDB" id="A0A2I0KZH2"/>
<comment type="caution">
    <text evidence="2">The sequence shown here is derived from an EMBL/GenBank/DDBJ whole genome shotgun (WGS) entry which is preliminary data.</text>
</comment>
<protein>
    <submittedName>
        <fullName evidence="2">Uncharacterized protein</fullName>
    </submittedName>
</protein>
<accession>A0A2I0KZH2</accession>
<reference evidence="2 3" key="1">
    <citation type="submission" date="2017-11" db="EMBL/GenBank/DDBJ databases">
        <title>De-novo sequencing of pomegranate (Punica granatum L.) genome.</title>
        <authorList>
            <person name="Akparov Z."/>
            <person name="Amiraslanov A."/>
            <person name="Hajiyeva S."/>
            <person name="Abbasov M."/>
            <person name="Kaur K."/>
            <person name="Hamwieh A."/>
            <person name="Solovyev V."/>
            <person name="Salamov A."/>
            <person name="Braich B."/>
            <person name="Kosarev P."/>
            <person name="Mahmoud A."/>
            <person name="Hajiyev E."/>
            <person name="Babayeva S."/>
            <person name="Izzatullayeva V."/>
            <person name="Mammadov A."/>
            <person name="Mammadov A."/>
            <person name="Sharifova S."/>
            <person name="Ojaghi J."/>
            <person name="Eynullazada K."/>
            <person name="Bayramov B."/>
            <person name="Abdulazimova A."/>
            <person name="Shahmuradov I."/>
        </authorList>
    </citation>
    <scope>NUCLEOTIDE SEQUENCE [LARGE SCALE GENOMIC DNA]</scope>
    <source>
        <strain evidence="3">cv. AG2017</strain>
        <tissue evidence="2">Leaf</tissue>
    </source>
</reference>
<organism evidence="2 3">
    <name type="scientific">Punica granatum</name>
    <name type="common">Pomegranate</name>
    <dbReference type="NCBI Taxonomy" id="22663"/>
    <lineage>
        <taxon>Eukaryota</taxon>
        <taxon>Viridiplantae</taxon>
        <taxon>Streptophyta</taxon>
        <taxon>Embryophyta</taxon>
        <taxon>Tracheophyta</taxon>
        <taxon>Spermatophyta</taxon>
        <taxon>Magnoliopsida</taxon>
        <taxon>eudicotyledons</taxon>
        <taxon>Gunneridae</taxon>
        <taxon>Pentapetalae</taxon>
        <taxon>rosids</taxon>
        <taxon>malvids</taxon>
        <taxon>Myrtales</taxon>
        <taxon>Lythraceae</taxon>
        <taxon>Punica</taxon>
    </lineage>
</organism>
<feature type="region of interest" description="Disordered" evidence="1">
    <location>
        <begin position="1"/>
        <end position="72"/>
    </location>
</feature>
<proteinExistence type="predicted"/>
<feature type="compositionally biased region" description="Basic residues" evidence="1">
    <location>
        <begin position="52"/>
        <end position="61"/>
    </location>
</feature>
<dbReference type="Proteomes" id="UP000233551">
    <property type="component" value="Unassembled WGS sequence"/>
</dbReference>
<evidence type="ECO:0000313" key="3">
    <source>
        <dbReference type="Proteomes" id="UP000233551"/>
    </source>
</evidence>
<sequence>MTDPPPPARRRCPDLTGTKREEGEGPSQGSGVEVECDGSVRSEKELGFMGPTRRKRAKRRPTSANGPVVVAK</sequence>
<feature type="compositionally biased region" description="Basic and acidic residues" evidence="1">
    <location>
        <begin position="11"/>
        <end position="23"/>
    </location>
</feature>
<name>A0A2I0KZH2_PUNGR</name>
<evidence type="ECO:0000313" key="2">
    <source>
        <dbReference type="EMBL" id="PKI73861.1"/>
    </source>
</evidence>
<keyword evidence="3" id="KW-1185">Reference proteome</keyword>
<dbReference type="EMBL" id="PGOL01000249">
    <property type="protein sequence ID" value="PKI73861.1"/>
    <property type="molecule type" value="Genomic_DNA"/>
</dbReference>
<evidence type="ECO:0000256" key="1">
    <source>
        <dbReference type="SAM" id="MobiDB-lite"/>
    </source>
</evidence>